<keyword evidence="4" id="KW-1185">Reference proteome</keyword>
<evidence type="ECO:0000259" key="2">
    <source>
        <dbReference type="SMART" id="SM00945"/>
    </source>
</evidence>
<dbReference type="Gene3D" id="1.10.1710.10">
    <property type="entry name" value="ProQ/FinO domain"/>
    <property type="match status" value="1"/>
</dbReference>
<dbReference type="EMBL" id="JBHTBQ010000006">
    <property type="protein sequence ID" value="MFC7418887.1"/>
    <property type="molecule type" value="Genomic_DNA"/>
</dbReference>
<reference evidence="4" key="1">
    <citation type="journal article" date="2019" name="Int. J. Syst. Evol. Microbiol.">
        <title>The Global Catalogue of Microorganisms (GCM) 10K type strain sequencing project: providing services to taxonomists for standard genome sequencing and annotation.</title>
        <authorList>
            <consortium name="The Broad Institute Genomics Platform"/>
            <consortium name="The Broad Institute Genome Sequencing Center for Infectious Disease"/>
            <person name="Wu L."/>
            <person name="Ma J."/>
        </authorList>
    </citation>
    <scope>NUCLEOTIDE SEQUENCE [LARGE SCALE GENOMIC DNA]</scope>
    <source>
        <strain evidence="4">CCUG 62945</strain>
    </source>
</reference>
<evidence type="ECO:0000313" key="4">
    <source>
        <dbReference type="Proteomes" id="UP001596473"/>
    </source>
</evidence>
<evidence type="ECO:0000256" key="1">
    <source>
        <dbReference type="ARBA" id="ARBA00022884"/>
    </source>
</evidence>
<sequence>MMTDQNSALAQAFQSAIGEKSARQQQIMIIELLYQRYPVMKQFKPLMIGVHKELEKALPQFGANHVHRSIAAHCRKVRYLKAVARGGKRFDLNGKPVGDVTLEEKTAAAKFVQNIEDRKKPATAVVAEEAAVEQLVVATASEVIAEPAITDAESKAE</sequence>
<keyword evidence="1" id="KW-0694">RNA-binding</keyword>
<feature type="domain" description="ProQ/FinO" evidence="2">
    <location>
        <begin position="21"/>
        <end position="128"/>
    </location>
</feature>
<dbReference type="Proteomes" id="UP001596473">
    <property type="component" value="Unassembled WGS sequence"/>
</dbReference>
<proteinExistence type="predicted"/>
<dbReference type="InterPro" id="IPR016103">
    <property type="entry name" value="ProQ/FinO"/>
</dbReference>
<gene>
    <name evidence="3" type="ORF">ACFQNF_03235</name>
</gene>
<organism evidence="3 4">
    <name type="scientific">Iodobacter arcticus</name>
    <dbReference type="NCBI Taxonomy" id="590593"/>
    <lineage>
        <taxon>Bacteria</taxon>
        <taxon>Pseudomonadati</taxon>
        <taxon>Pseudomonadota</taxon>
        <taxon>Betaproteobacteria</taxon>
        <taxon>Neisseriales</taxon>
        <taxon>Chitinibacteraceae</taxon>
        <taxon>Iodobacter</taxon>
    </lineage>
</organism>
<name>A0ABW2QT20_9NEIS</name>
<dbReference type="SUPFAM" id="SSF48657">
    <property type="entry name" value="FinO-like"/>
    <property type="match status" value="1"/>
</dbReference>
<dbReference type="Pfam" id="PF04352">
    <property type="entry name" value="ProQ"/>
    <property type="match status" value="1"/>
</dbReference>
<dbReference type="RefSeq" id="WP_380186059.1">
    <property type="nucleotide sequence ID" value="NZ_JBHTBQ010000006.1"/>
</dbReference>
<accession>A0ABW2QT20</accession>
<evidence type="ECO:0000313" key="3">
    <source>
        <dbReference type="EMBL" id="MFC7418887.1"/>
    </source>
</evidence>
<comment type="caution">
    <text evidence="3">The sequence shown here is derived from an EMBL/GenBank/DDBJ whole genome shotgun (WGS) entry which is preliminary data.</text>
</comment>
<dbReference type="InterPro" id="IPR036442">
    <property type="entry name" value="ProQ/FinO_sf"/>
</dbReference>
<protein>
    <submittedName>
        <fullName evidence="3">ProQ/FINO family protein</fullName>
    </submittedName>
</protein>
<dbReference type="SMART" id="SM00945">
    <property type="entry name" value="ProQ"/>
    <property type="match status" value="1"/>
</dbReference>